<accession>A0A1J1ILQ4</accession>
<evidence type="ECO:0000313" key="1">
    <source>
        <dbReference type="EMBL" id="CRL01173.1"/>
    </source>
</evidence>
<proteinExistence type="predicted"/>
<keyword evidence="2" id="KW-1185">Reference proteome</keyword>
<reference evidence="1 2" key="1">
    <citation type="submission" date="2015-04" db="EMBL/GenBank/DDBJ databases">
        <authorList>
            <person name="Syromyatnikov M.Y."/>
            <person name="Popov V.N."/>
        </authorList>
    </citation>
    <scope>NUCLEOTIDE SEQUENCE [LARGE SCALE GENOMIC DNA]</scope>
</reference>
<organism evidence="1 2">
    <name type="scientific">Clunio marinus</name>
    <dbReference type="NCBI Taxonomy" id="568069"/>
    <lineage>
        <taxon>Eukaryota</taxon>
        <taxon>Metazoa</taxon>
        <taxon>Ecdysozoa</taxon>
        <taxon>Arthropoda</taxon>
        <taxon>Hexapoda</taxon>
        <taxon>Insecta</taxon>
        <taxon>Pterygota</taxon>
        <taxon>Neoptera</taxon>
        <taxon>Endopterygota</taxon>
        <taxon>Diptera</taxon>
        <taxon>Nematocera</taxon>
        <taxon>Chironomoidea</taxon>
        <taxon>Chironomidae</taxon>
        <taxon>Clunio</taxon>
    </lineage>
</organism>
<dbReference type="AlphaFoldDB" id="A0A1J1ILQ4"/>
<name>A0A1J1ILQ4_9DIPT</name>
<sequence>MFFNLKSNRGSMKRRMMLIGLWIMNSMTTHLLVSFCFKNCSYKRIEPNEVALEWMVKRKKGKPRRRMKNKS</sequence>
<dbReference type="EMBL" id="CVRI01000055">
    <property type="protein sequence ID" value="CRL01173.1"/>
    <property type="molecule type" value="Genomic_DNA"/>
</dbReference>
<gene>
    <name evidence="1" type="ORF">CLUMA_CG014800</name>
</gene>
<evidence type="ECO:0000313" key="2">
    <source>
        <dbReference type="Proteomes" id="UP000183832"/>
    </source>
</evidence>
<protein>
    <submittedName>
        <fullName evidence="1">CLUMA_CG014800, isoform A</fullName>
    </submittedName>
</protein>
<dbReference type="Proteomes" id="UP000183832">
    <property type="component" value="Unassembled WGS sequence"/>
</dbReference>